<evidence type="ECO:0008006" key="14">
    <source>
        <dbReference type="Google" id="ProtNLM"/>
    </source>
</evidence>
<evidence type="ECO:0000256" key="4">
    <source>
        <dbReference type="ARBA" id="ARBA00022553"/>
    </source>
</evidence>
<feature type="compositionally biased region" description="Polar residues" evidence="9">
    <location>
        <begin position="303"/>
        <end position="331"/>
    </location>
</feature>
<dbReference type="PRINTS" id="PR00499">
    <property type="entry name" value="P67PHOX"/>
</dbReference>
<evidence type="ECO:0000256" key="5">
    <source>
        <dbReference type="ARBA" id="ARBA00023212"/>
    </source>
</evidence>
<proteinExistence type="predicted"/>
<dbReference type="InterPro" id="IPR031160">
    <property type="entry name" value="F_BAR_dom"/>
</dbReference>
<feature type="region of interest" description="Disordered" evidence="9">
    <location>
        <begin position="625"/>
        <end position="706"/>
    </location>
</feature>
<feature type="region of interest" description="Disordered" evidence="9">
    <location>
        <begin position="1"/>
        <end position="20"/>
    </location>
</feature>
<dbReference type="PANTHER" id="PTHR23065:SF7">
    <property type="entry name" value="NOSTRIN, ISOFORM H"/>
    <property type="match status" value="1"/>
</dbReference>
<dbReference type="InterPro" id="IPR027267">
    <property type="entry name" value="AH/BAR_dom_sf"/>
</dbReference>
<feature type="compositionally biased region" description="Low complexity" evidence="9">
    <location>
        <begin position="719"/>
        <end position="736"/>
    </location>
</feature>
<evidence type="ECO:0000256" key="8">
    <source>
        <dbReference type="SAM" id="Coils"/>
    </source>
</evidence>
<comment type="subcellular location">
    <subcellularLocation>
        <location evidence="1">Cytoplasm</location>
        <location evidence="1">Cytoskeleton</location>
    </subcellularLocation>
</comment>
<evidence type="ECO:0000259" key="11">
    <source>
        <dbReference type="PROSITE" id="PS51741"/>
    </source>
</evidence>
<dbReference type="GO" id="GO:0030036">
    <property type="term" value="P:actin cytoskeleton organization"/>
    <property type="evidence" value="ECO:0007669"/>
    <property type="project" value="UniProtKB-ARBA"/>
</dbReference>
<feature type="coiled-coil region" evidence="8">
    <location>
        <begin position="187"/>
        <end position="214"/>
    </location>
</feature>
<dbReference type="InterPro" id="IPR036028">
    <property type="entry name" value="SH3-like_dom_sf"/>
</dbReference>
<dbReference type="InterPro" id="IPR001452">
    <property type="entry name" value="SH3_domain"/>
</dbReference>
<keyword evidence="5" id="KW-0206">Cytoskeleton</keyword>
<dbReference type="PROSITE" id="PS51741">
    <property type="entry name" value="F_BAR"/>
    <property type="match status" value="1"/>
</dbReference>
<evidence type="ECO:0000256" key="7">
    <source>
        <dbReference type="PROSITE-ProRule" id="PRU01077"/>
    </source>
</evidence>
<protein>
    <recommendedName>
        <fullName evidence="14">SH3 domain-containing protein</fullName>
    </recommendedName>
</protein>
<dbReference type="GO" id="GO:0009898">
    <property type="term" value="C:cytoplasmic side of plasma membrane"/>
    <property type="evidence" value="ECO:0007669"/>
    <property type="project" value="TreeGrafter"/>
</dbReference>
<feature type="compositionally biased region" description="Polar residues" evidence="9">
    <location>
        <begin position="737"/>
        <end position="748"/>
    </location>
</feature>
<evidence type="ECO:0000313" key="12">
    <source>
        <dbReference type="EMBL" id="KIM77784.1"/>
    </source>
</evidence>
<reference evidence="12 13" key="1">
    <citation type="submission" date="2014-04" db="EMBL/GenBank/DDBJ databases">
        <authorList>
            <consortium name="DOE Joint Genome Institute"/>
            <person name="Kuo A."/>
            <person name="Tarkka M."/>
            <person name="Buscot F."/>
            <person name="Kohler A."/>
            <person name="Nagy L.G."/>
            <person name="Floudas D."/>
            <person name="Copeland A."/>
            <person name="Barry K.W."/>
            <person name="Cichocki N."/>
            <person name="Veneault-Fourrey C."/>
            <person name="LaButti K."/>
            <person name="Lindquist E.A."/>
            <person name="Lipzen A."/>
            <person name="Lundell T."/>
            <person name="Morin E."/>
            <person name="Murat C."/>
            <person name="Sun H."/>
            <person name="Tunlid A."/>
            <person name="Henrissat B."/>
            <person name="Grigoriev I.V."/>
            <person name="Hibbett D.S."/>
            <person name="Martin F."/>
            <person name="Nordberg H.P."/>
            <person name="Cantor M.N."/>
            <person name="Hua S.X."/>
        </authorList>
    </citation>
    <scope>NUCLEOTIDE SEQUENCE [LARGE SCALE GENOMIC DNA]</scope>
    <source>
        <strain evidence="12 13">F 1598</strain>
    </source>
</reference>
<keyword evidence="7 8" id="KW-0175">Coiled coil</keyword>
<dbReference type="Gene3D" id="2.30.30.40">
    <property type="entry name" value="SH3 Domains"/>
    <property type="match status" value="1"/>
</dbReference>
<evidence type="ECO:0000259" key="10">
    <source>
        <dbReference type="PROSITE" id="PS50002"/>
    </source>
</evidence>
<dbReference type="Pfam" id="PF00611">
    <property type="entry name" value="FCH"/>
    <property type="match status" value="1"/>
</dbReference>
<feature type="compositionally biased region" description="Low complexity" evidence="9">
    <location>
        <begin position="760"/>
        <end position="789"/>
    </location>
</feature>
<dbReference type="Gene3D" id="1.20.1270.60">
    <property type="entry name" value="Arfaptin homology (AH) domain/BAR domain"/>
    <property type="match status" value="1"/>
</dbReference>
<dbReference type="OrthoDB" id="19092at2759"/>
<dbReference type="Proteomes" id="UP000054166">
    <property type="component" value="Unassembled WGS sequence"/>
</dbReference>
<evidence type="ECO:0000256" key="6">
    <source>
        <dbReference type="PROSITE-ProRule" id="PRU00192"/>
    </source>
</evidence>
<feature type="domain" description="SH3" evidence="10">
    <location>
        <begin position="873"/>
        <end position="936"/>
    </location>
</feature>
<feature type="region of interest" description="Disordered" evidence="9">
    <location>
        <begin position="487"/>
        <end position="613"/>
    </location>
</feature>
<feature type="domain" description="F-BAR" evidence="11">
    <location>
        <begin position="28"/>
        <end position="281"/>
    </location>
</feature>
<dbReference type="PRINTS" id="PR00452">
    <property type="entry name" value="SH3DOMAIN"/>
</dbReference>
<dbReference type="CDD" id="cd00174">
    <property type="entry name" value="SH3"/>
    <property type="match status" value="1"/>
</dbReference>
<feature type="compositionally biased region" description="Pro residues" evidence="9">
    <location>
        <begin position="790"/>
        <end position="804"/>
    </location>
</feature>
<dbReference type="CDD" id="cd07651">
    <property type="entry name" value="F-BAR_PombeCdc15_like"/>
    <property type="match status" value="1"/>
</dbReference>
<feature type="compositionally biased region" description="Polar residues" evidence="9">
    <location>
        <begin position="830"/>
        <end position="840"/>
    </location>
</feature>
<feature type="compositionally biased region" description="Polar residues" evidence="9">
    <location>
        <begin position="1"/>
        <end position="13"/>
    </location>
</feature>
<evidence type="ECO:0000256" key="9">
    <source>
        <dbReference type="SAM" id="MobiDB-lite"/>
    </source>
</evidence>
<evidence type="ECO:0000256" key="3">
    <source>
        <dbReference type="ARBA" id="ARBA00022490"/>
    </source>
</evidence>
<dbReference type="AlphaFoldDB" id="A0A0C3FDF5"/>
<organism evidence="12 13">
    <name type="scientific">Piloderma croceum (strain F 1598)</name>
    <dbReference type="NCBI Taxonomy" id="765440"/>
    <lineage>
        <taxon>Eukaryota</taxon>
        <taxon>Fungi</taxon>
        <taxon>Dikarya</taxon>
        <taxon>Basidiomycota</taxon>
        <taxon>Agaricomycotina</taxon>
        <taxon>Agaricomycetes</taxon>
        <taxon>Agaricomycetidae</taxon>
        <taxon>Atheliales</taxon>
        <taxon>Atheliaceae</taxon>
        <taxon>Piloderma</taxon>
    </lineage>
</organism>
<dbReference type="EMBL" id="KN833021">
    <property type="protein sequence ID" value="KIM77784.1"/>
    <property type="molecule type" value="Genomic_DNA"/>
</dbReference>
<feature type="compositionally biased region" description="Polar residues" evidence="9">
    <location>
        <begin position="382"/>
        <end position="415"/>
    </location>
</feature>
<name>A0A0C3FDF5_PILCF</name>
<keyword evidence="13" id="KW-1185">Reference proteome</keyword>
<dbReference type="SUPFAM" id="SSF103657">
    <property type="entry name" value="BAR/IMD domain-like"/>
    <property type="match status" value="1"/>
</dbReference>
<dbReference type="STRING" id="765440.A0A0C3FDF5"/>
<evidence type="ECO:0000256" key="2">
    <source>
        <dbReference type="ARBA" id="ARBA00022443"/>
    </source>
</evidence>
<dbReference type="Pfam" id="PF00018">
    <property type="entry name" value="SH3_1"/>
    <property type="match status" value="1"/>
</dbReference>
<feature type="region of interest" description="Disordered" evidence="9">
    <location>
        <begin position="284"/>
        <end position="474"/>
    </location>
</feature>
<keyword evidence="3" id="KW-0963">Cytoplasm</keyword>
<feature type="compositionally biased region" description="Polar residues" evidence="9">
    <location>
        <begin position="648"/>
        <end position="674"/>
    </location>
</feature>
<dbReference type="FunFam" id="2.30.30.40:FF:000312">
    <property type="entry name" value="Related to Cell division control protein 15"/>
    <property type="match status" value="1"/>
</dbReference>
<dbReference type="HOGENOM" id="CLU_004415_0_0_1"/>
<dbReference type="PANTHER" id="PTHR23065">
    <property type="entry name" value="PROLINE-SERINE-THREONINE PHOSPHATASE INTERACTING PROTEIN 1"/>
    <property type="match status" value="1"/>
</dbReference>
<feature type="compositionally biased region" description="Polar residues" evidence="9">
    <location>
        <begin position="487"/>
        <end position="539"/>
    </location>
</feature>
<accession>A0A0C3FDF5</accession>
<evidence type="ECO:0000256" key="1">
    <source>
        <dbReference type="ARBA" id="ARBA00004245"/>
    </source>
</evidence>
<reference evidence="13" key="2">
    <citation type="submission" date="2015-01" db="EMBL/GenBank/DDBJ databases">
        <title>Evolutionary Origins and Diversification of the Mycorrhizal Mutualists.</title>
        <authorList>
            <consortium name="DOE Joint Genome Institute"/>
            <consortium name="Mycorrhizal Genomics Consortium"/>
            <person name="Kohler A."/>
            <person name="Kuo A."/>
            <person name="Nagy L.G."/>
            <person name="Floudas D."/>
            <person name="Copeland A."/>
            <person name="Barry K.W."/>
            <person name="Cichocki N."/>
            <person name="Veneault-Fourrey C."/>
            <person name="LaButti K."/>
            <person name="Lindquist E.A."/>
            <person name="Lipzen A."/>
            <person name="Lundell T."/>
            <person name="Morin E."/>
            <person name="Murat C."/>
            <person name="Riley R."/>
            <person name="Ohm R."/>
            <person name="Sun H."/>
            <person name="Tunlid A."/>
            <person name="Henrissat B."/>
            <person name="Grigoriev I.V."/>
            <person name="Hibbett D.S."/>
            <person name="Martin F."/>
        </authorList>
    </citation>
    <scope>NUCLEOTIDE SEQUENCE [LARGE SCALE GENOMIC DNA]</scope>
    <source>
        <strain evidence="13">F 1598</strain>
    </source>
</reference>
<evidence type="ECO:0000313" key="13">
    <source>
        <dbReference type="Proteomes" id="UP000054166"/>
    </source>
</evidence>
<dbReference type="GO" id="GO:0005543">
    <property type="term" value="F:phospholipid binding"/>
    <property type="evidence" value="ECO:0007669"/>
    <property type="project" value="TreeGrafter"/>
</dbReference>
<feature type="region of interest" description="Disordered" evidence="9">
    <location>
        <begin position="719"/>
        <end position="869"/>
    </location>
</feature>
<gene>
    <name evidence="12" type="ORF">PILCRDRAFT_825020</name>
</gene>
<dbReference type="SMART" id="SM00326">
    <property type="entry name" value="SH3"/>
    <property type="match status" value="1"/>
</dbReference>
<feature type="compositionally biased region" description="Low complexity" evidence="9">
    <location>
        <begin position="370"/>
        <end position="381"/>
    </location>
</feature>
<feature type="compositionally biased region" description="Polar residues" evidence="9">
    <location>
        <begin position="602"/>
        <end position="612"/>
    </location>
</feature>
<dbReference type="GO" id="GO:0120104">
    <property type="term" value="C:mitotic actomyosin contractile ring, proximal layer"/>
    <property type="evidence" value="ECO:0007669"/>
    <property type="project" value="TreeGrafter"/>
</dbReference>
<dbReference type="FunCoup" id="A0A0C3FDF5">
    <property type="interactions" value="26"/>
</dbReference>
<sequence length="936" mass="101553">MSARRQSSTTSLSKYARANSPDLSNRSLDFCNAFWGLGDGGVDVLFARMRGASRTLGELRNYWKERSSIEEDYAKRMAKLAKMTLGRDEIGELRNSLDTLRLETDKQSGYHQHLAKQIREDLETPTANFLARQAQHKKTFQAAIEKKFRTKQQQEAHVTQAGEKYKSDCLRINSYTAQASLMQGKELEKIHTRLERAQQTVQANERDYANFAKNLQITTAEWEQDWKVFCDSCQDQEEERMEFMKDTMWAYANAVSTVCVSDDESCEKMRLALEQMEPDKDMENFVRDYGTGDAIPDPPAFVNYNTTEAVPSGSSRPTSRPAQFSRTTQRNVLPRQPPPPPEEPFVNTAGVGANGKKGTTDSIGDIVPPSRSQNQSRASNRGQTQANGNQPGNSSPPTSRQGTATSQHQPSQQGSFRPPNDPGADPIDPTAETMLKVGNSVYKVDPTNDPQQQQGGSRPVPASVQNGGIGAPEDPLLKTMVELNAASSEGNARRNSTYRHNPSDSRGQNAVARKNTTQGGTSLSPPSSSQNLANPPTSSRDYRNSAEFVVGSYPGSRPASPNPPTAALMQPPQQNVASPPSANQPVESVVSDYGRSLPGENKSISRSNSQQGAAMGMATVNANQGQGQNLARPVSRDGHPGIGAYGHNGNQSMSASPAPQQGPNRRNSQISPAPSASGHVINRGGSITQHPTSVNSVGIALDPNGKVVNDTMADMYNRQQQPQHNQPPAAPRNQNRFSNYGPSSNNQRPPYGGAMAPPAVYQTPGQQPQGYAQPPAPAPVQHQFNNPAAYPQPPPTHYPPPPPNQLYQPQAQGGGYVAPGVNGAHVSRGPSLTGSYNSHLVSPPHPYGTGGRSPSPQPPQTSPTGQFTEDGRGVLFYVKALYDYAATIEEEFDFQAGDIIAVTATPEDGWWSGELLDEARRQRGRNVFPSNFVCLF</sequence>
<feature type="compositionally biased region" description="Polar residues" evidence="9">
    <location>
        <begin position="571"/>
        <end position="586"/>
    </location>
</feature>
<dbReference type="InParanoid" id="A0A0C3FDF5"/>
<dbReference type="InterPro" id="IPR001060">
    <property type="entry name" value="FCH_dom"/>
</dbReference>
<dbReference type="SMART" id="SM00055">
    <property type="entry name" value="FCH"/>
    <property type="match status" value="1"/>
</dbReference>
<feature type="compositionally biased region" description="Polar residues" evidence="9">
    <location>
        <begin position="685"/>
        <end position="696"/>
    </location>
</feature>
<dbReference type="PROSITE" id="PS50002">
    <property type="entry name" value="SH3"/>
    <property type="match status" value="1"/>
</dbReference>
<keyword evidence="4" id="KW-0597">Phosphoprotein</keyword>
<dbReference type="SUPFAM" id="SSF50044">
    <property type="entry name" value="SH3-domain"/>
    <property type="match status" value="1"/>
</dbReference>
<keyword evidence="2 6" id="KW-0728">SH3 domain</keyword>